<feature type="transmembrane region" description="Helical" evidence="7">
    <location>
        <begin position="89"/>
        <end position="108"/>
    </location>
</feature>
<feature type="compositionally biased region" description="Pro residues" evidence="6">
    <location>
        <begin position="1"/>
        <end position="10"/>
    </location>
</feature>
<evidence type="ECO:0000256" key="3">
    <source>
        <dbReference type="ARBA" id="ARBA00022692"/>
    </source>
</evidence>
<evidence type="ECO:0000256" key="7">
    <source>
        <dbReference type="SAM" id="Phobius"/>
    </source>
</evidence>
<accession>A0A4U0STF6</accession>
<evidence type="ECO:0000256" key="5">
    <source>
        <dbReference type="ARBA" id="ARBA00023136"/>
    </source>
</evidence>
<evidence type="ECO:0000313" key="9">
    <source>
        <dbReference type="EMBL" id="TKA13460.1"/>
    </source>
</evidence>
<organism evidence="9 10">
    <name type="scientific">Actinacidiphila oryziradicis</name>
    <dbReference type="NCBI Taxonomy" id="2571141"/>
    <lineage>
        <taxon>Bacteria</taxon>
        <taxon>Bacillati</taxon>
        <taxon>Actinomycetota</taxon>
        <taxon>Actinomycetes</taxon>
        <taxon>Kitasatosporales</taxon>
        <taxon>Streptomycetaceae</taxon>
        <taxon>Actinacidiphila</taxon>
    </lineage>
</organism>
<dbReference type="InterPro" id="IPR010432">
    <property type="entry name" value="RDD"/>
</dbReference>
<feature type="region of interest" description="Disordered" evidence="6">
    <location>
        <begin position="1"/>
        <end position="33"/>
    </location>
</feature>
<dbReference type="Pfam" id="PF06271">
    <property type="entry name" value="RDD"/>
    <property type="match status" value="1"/>
</dbReference>
<dbReference type="RefSeq" id="WP_136721620.1">
    <property type="nucleotide sequence ID" value="NZ_SUMC01000001.1"/>
</dbReference>
<comment type="subcellular location">
    <subcellularLocation>
        <location evidence="1">Cell membrane</location>
        <topology evidence="1">Multi-pass membrane protein</topology>
    </subcellularLocation>
</comment>
<gene>
    <name evidence="9" type="ORF">FCI23_01850</name>
</gene>
<evidence type="ECO:0000256" key="1">
    <source>
        <dbReference type="ARBA" id="ARBA00004651"/>
    </source>
</evidence>
<proteinExistence type="predicted"/>
<keyword evidence="5 7" id="KW-0472">Membrane</keyword>
<keyword evidence="10" id="KW-1185">Reference proteome</keyword>
<dbReference type="PANTHER" id="PTHR36115">
    <property type="entry name" value="PROLINE-RICH ANTIGEN HOMOLOG-RELATED"/>
    <property type="match status" value="1"/>
</dbReference>
<keyword evidence="3 7" id="KW-0812">Transmembrane</keyword>
<protein>
    <submittedName>
        <fullName evidence="9">RDD family protein</fullName>
    </submittedName>
</protein>
<dbReference type="PANTHER" id="PTHR36115:SF4">
    <property type="entry name" value="MEMBRANE PROTEIN"/>
    <property type="match status" value="1"/>
</dbReference>
<feature type="transmembrane region" description="Helical" evidence="7">
    <location>
        <begin position="55"/>
        <end position="77"/>
    </location>
</feature>
<keyword evidence="4 7" id="KW-1133">Transmembrane helix</keyword>
<dbReference type="AlphaFoldDB" id="A0A4U0STF6"/>
<evidence type="ECO:0000256" key="4">
    <source>
        <dbReference type="ARBA" id="ARBA00022989"/>
    </source>
</evidence>
<name>A0A4U0STF6_9ACTN</name>
<dbReference type="OrthoDB" id="9774993at2"/>
<evidence type="ECO:0000256" key="6">
    <source>
        <dbReference type="SAM" id="MobiDB-lite"/>
    </source>
</evidence>
<dbReference type="EMBL" id="SUMC01000001">
    <property type="protein sequence ID" value="TKA13460.1"/>
    <property type="molecule type" value="Genomic_DNA"/>
</dbReference>
<feature type="domain" description="RDD" evidence="8">
    <location>
        <begin position="50"/>
        <end position="180"/>
    </location>
</feature>
<dbReference type="Proteomes" id="UP000305778">
    <property type="component" value="Unassembled WGS sequence"/>
</dbReference>
<comment type="caution">
    <text evidence="9">The sequence shown here is derived from an EMBL/GenBank/DDBJ whole genome shotgun (WGS) entry which is preliminary data.</text>
</comment>
<evidence type="ECO:0000256" key="2">
    <source>
        <dbReference type="ARBA" id="ARBA00022475"/>
    </source>
</evidence>
<reference evidence="9 10" key="1">
    <citation type="submission" date="2019-04" db="EMBL/GenBank/DDBJ databases">
        <title>Streptomyces oryziradicis sp. nov., a novel actinomycete isolated from rhizosphere soil of rice (Oryza sativa L.).</title>
        <authorList>
            <person name="Li C."/>
        </authorList>
    </citation>
    <scope>NUCLEOTIDE SEQUENCE [LARGE SCALE GENOMIC DNA]</scope>
    <source>
        <strain evidence="9 10">NEAU-C40</strain>
    </source>
</reference>
<evidence type="ECO:0000313" key="10">
    <source>
        <dbReference type="Proteomes" id="UP000305778"/>
    </source>
</evidence>
<sequence length="188" mass="20123">MSNDQPPPATGGPEDPFAKPPPHGEYGGSPYGAPAPPVADPLAGMPPLGNRGKRLVARIVDALIVGIPVYGLTGLAWGRYDMANAAETYGQSLIYAVVYLGYQVVLLTRSGQSLGKKLMHLRVAMLADGSTPTSQVALKREATYSLVPLVPCCGSIFWLVNVLWCLWDKPYHQCLHDKAGRTVVVRAV</sequence>
<keyword evidence="2" id="KW-1003">Cell membrane</keyword>
<evidence type="ECO:0000259" key="8">
    <source>
        <dbReference type="Pfam" id="PF06271"/>
    </source>
</evidence>
<dbReference type="InterPro" id="IPR051791">
    <property type="entry name" value="Pra-immunoreactive"/>
</dbReference>
<dbReference type="GO" id="GO:0005886">
    <property type="term" value="C:plasma membrane"/>
    <property type="evidence" value="ECO:0007669"/>
    <property type="project" value="UniProtKB-SubCell"/>
</dbReference>